<protein>
    <submittedName>
        <fullName evidence="2">Uncharacterized protein</fullName>
    </submittedName>
</protein>
<name>A0A1Y3BMP4_EURMA</name>
<evidence type="ECO:0000313" key="2">
    <source>
        <dbReference type="EMBL" id="OTF82241.1"/>
    </source>
</evidence>
<reference evidence="2 3" key="1">
    <citation type="submission" date="2017-03" db="EMBL/GenBank/DDBJ databases">
        <title>Genome Survey of Euroglyphus maynei.</title>
        <authorList>
            <person name="Arlian L.G."/>
            <person name="Morgan M.S."/>
            <person name="Rider S.D."/>
        </authorList>
    </citation>
    <scope>NUCLEOTIDE SEQUENCE [LARGE SCALE GENOMIC DNA]</scope>
    <source>
        <strain evidence="2">Arlian Lab</strain>
        <tissue evidence="2">Whole body</tissue>
    </source>
</reference>
<keyword evidence="1" id="KW-0812">Transmembrane</keyword>
<keyword evidence="3" id="KW-1185">Reference proteome</keyword>
<dbReference type="EMBL" id="MUJZ01009415">
    <property type="protein sequence ID" value="OTF82241.1"/>
    <property type="molecule type" value="Genomic_DNA"/>
</dbReference>
<organism evidence="2 3">
    <name type="scientific">Euroglyphus maynei</name>
    <name type="common">Mayne's house dust mite</name>
    <dbReference type="NCBI Taxonomy" id="6958"/>
    <lineage>
        <taxon>Eukaryota</taxon>
        <taxon>Metazoa</taxon>
        <taxon>Ecdysozoa</taxon>
        <taxon>Arthropoda</taxon>
        <taxon>Chelicerata</taxon>
        <taxon>Arachnida</taxon>
        <taxon>Acari</taxon>
        <taxon>Acariformes</taxon>
        <taxon>Sarcoptiformes</taxon>
        <taxon>Astigmata</taxon>
        <taxon>Psoroptidia</taxon>
        <taxon>Analgoidea</taxon>
        <taxon>Pyroglyphidae</taxon>
        <taxon>Pyroglyphinae</taxon>
        <taxon>Euroglyphus</taxon>
    </lineage>
</organism>
<dbReference type="OrthoDB" id="10477978at2759"/>
<keyword evidence="1" id="KW-1133">Transmembrane helix</keyword>
<evidence type="ECO:0000256" key="1">
    <source>
        <dbReference type="SAM" id="Phobius"/>
    </source>
</evidence>
<evidence type="ECO:0000313" key="3">
    <source>
        <dbReference type="Proteomes" id="UP000194236"/>
    </source>
</evidence>
<dbReference type="AlphaFoldDB" id="A0A1Y3BMP4"/>
<sequence>MDISKMITRDNPYDRAGLYQFIHSFISKKFLTSFFFITIITINNSWIIPLFNVGYRKELEVNDLWKNPKVDSSERLDLYMYAPLSSLILRTND</sequence>
<dbReference type="Proteomes" id="UP000194236">
    <property type="component" value="Unassembled WGS sequence"/>
</dbReference>
<accession>A0A1Y3BMP4</accession>
<keyword evidence="1" id="KW-0472">Membrane</keyword>
<gene>
    <name evidence="2" type="ORF">BLA29_008218</name>
</gene>
<proteinExistence type="predicted"/>
<comment type="caution">
    <text evidence="2">The sequence shown here is derived from an EMBL/GenBank/DDBJ whole genome shotgun (WGS) entry which is preliminary data.</text>
</comment>
<feature type="transmembrane region" description="Helical" evidence="1">
    <location>
        <begin position="30"/>
        <end position="51"/>
    </location>
</feature>